<name>A0A9P7DUC9_9AGAM</name>
<evidence type="ECO:0000313" key="4">
    <source>
        <dbReference type="Proteomes" id="UP000807769"/>
    </source>
</evidence>
<dbReference type="InterPro" id="IPR029058">
    <property type="entry name" value="AB_hydrolase_fold"/>
</dbReference>
<feature type="domain" description="Alpha/beta hydrolase fold-3" evidence="2">
    <location>
        <begin position="102"/>
        <end position="260"/>
    </location>
</feature>
<gene>
    <name evidence="3" type="ORF">BJ212DRAFT_1397055</name>
</gene>
<accession>A0A9P7DUC9</accession>
<sequence length="281" mass="30161">MSSPLTRPTWTHTQAAALHGIRTAIGVFKPTFGQAQSLTERAQVPSEGIPEGIHVSCELAPPSSQIPASIHSTTIQLGQVPVFFYTNALSESLDAKKDVKVILHVHGGGNVSGHPTEKRFMTFFSRILHTLGKKSGAQGSSAHIIAAPSRRLATVPENLFPAALQDLFSAYHHLILRGFAAENITITGDSAGGNLALVLTYIISQSTLPMPGHVALFSPDADVTYASYTSIPHDVIPLSAYQACSSQYLGNFPANHPLASGILIPFTLTENCEWYPRGRRD</sequence>
<dbReference type="InterPro" id="IPR050300">
    <property type="entry name" value="GDXG_lipolytic_enzyme"/>
</dbReference>
<feature type="non-terminal residue" evidence="3">
    <location>
        <position position="1"/>
    </location>
</feature>
<dbReference type="PANTHER" id="PTHR48081:SF8">
    <property type="entry name" value="ALPHA_BETA HYDROLASE FOLD-3 DOMAIN-CONTAINING PROTEIN-RELATED"/>
    <property type="match status" value="1"/>
</dbReference>
<evidence type="ECO:0000313" key="3">
    <source>
        <dbReference type="EMBL" id="KAG1803064.1"/>
    </source>
</evidence>
<dbReference type="InterPro" id="IPR013094">
    <property type="entry name" value="AB_hydrolase_3"/>
</dbReference>
<dbReference type="GO" id="GO:0016787">
    <property type="term" value="F:hydrolase activity"/>
    <property type="evidence" value="ECO:0007669"/>
    <property type="project" value="UniProtKB-KW"/>
</dbReference>
<proteinExistence type="predicted"/>
<dbReference type="OrthoDB" id="2152029at2759"/>
<dbReference type="Gene3D" id="3.40.50.1820">
    <property type="entry name" value="alpha/beta hydrolase"/>
    <property type="match status" value="1"/>
</dbReference>
<dbReference type="SUPFAM" id="SSF53474">
    <property type="entry name" value="alpha/beta-Hydrolases"/>
    <property type="match status" value="1"/>
</dbReference>
<dbReference type="Pfam" id="PF07859">
    <property type="entry name" value="Abhydrolase_3"/>
    <property type="match status" value="1"/>
</dbReference>
<dbReference type="RefSeq" id="XP_041186403.1">
    <property type="nucleotide sequence ID" value="XM_041337229.1"/>
</dbReference>
<organism evidence="3 4">
    <name type="scientific">Suillus subaureus</name>
    <dbReference type="NCBI Taxonomy" id="48587"/>
    <lineage>
        <taxon>Eukaryota</taxon>
        <taxon>Fungi</taxon>
        <taxon>Dikarya</taxon>
        <taxon>Basidiomycota</taxon>
        <taxon>Agaricomycotina</taxon>
        <taxon>Agaricomycetes</taxon>
        <taxon>Agaricomycetidae</taxon>
        <taxon>Boletales</taxon>
        <taxon>Suillineae</taxon>
        <taxon>Suillaceae</taxon>
        <taxon>Suillus</taxon>
    </lineage>
</organism>
<dbReference type="PANTHER" id="PTHR48081">
    <property type="entry name" value="AB HYDROLASE SUPERFAMILY PROTEIN C4A8.06C"/>
    <property type="match status" value="1"/>
</dbReference>
<comment type="caution">
    <text evidence="3">The sequence shown here is derived from an EMBL/GenBank/DDBJ whole genome shotgun (WGS) entry which is preliminary data.</text>
</comment>
<reference evidence="3" key="1">
    <citation type="journal article" date="2020" name="New Phytol.">
        <title>Comparative genomics reveals dynamic genome evolution in host specialist ectomycorrhizal fungi.</title>
        <authorList>
            <person name="Lofgren L.A."/>
            <person name="Nguyen N.H."/>
            <person name="Vilgalys R."/>
            <person name="Ruytinx J."/>
            <person name="Liao H.L."/>
            <person name="Branco S."/>
            <person name="Kuo A."/>
            <person name="LaButti K."/>
            <person name="Lipzen A."/>
            <person name="Andreopoulos W."/>
            <person name="Pangilinan J."/>
            <person name="Riley R."/>
            <person name="Hundley H."/>
            <person name="Na H."/>
            <person name="Barry K."/>
            <person name="Grigoriev I.V."/>
            <person name="Stajich J.E."/>
            <person name="Kennedy P.G."/>
        </authorList>
    </citation>
    <scope>NUCLEOTIDE SEQUENCE</scope>
    <source>
        <strain evidence="3">MN1</strain>
    </source>
</reference>
<dbReference type="Proteomes" id="UP000807769">
    <property type="component" value="Unassembled WGS sequence"/>
</dbReference>
<protein>
    <submittedName>
        <fullName evidence="3">Alpha/Beta hydrolase protein</fullName>
    </submittedName>
</protein>
<evidence type="ECO:0000256" key="1">
    <source>
        <dbReference type="ARBA" id="ARBA00022801"/>
    </source>
</evidence>
<keyword evidence="4" id="KW-1185">Reference proteome</keyword>
<evidence type="ECO:0000259" key="2">
    <source>
        <dbReference type="Pfam" id="PF07859"/>
    </source>
</evidence>
<dbReference type="GeneID" id="64631245"/>
<keyword evidence="1 3" id="KW-0378">Hydrolase</keyword>
<dbReference type="EMBL" id="JABBWG010000073">
    <property type="protein sequence ID" value="KAG1803064.1"/>
    <property type="molecule type" value="Genomic_DNA"/>
</dbReference>
<dbReference type="AlphaFoldDB" id="A0A9P7DUC9"/>